<dbReference type="OrthoDB" id="9152588at2"/>
<organism evidence="2 3">
    <name type="scientific">Inhella inkyongensis</name>
    <dbReference type="NCBI Taxonomy" id="392593"/>
    <lineage>
        <taxon>Bacteria</taxon>
        <taxon>Pseudomonadati</taxon>
        <taxon>Pseudomonadota</taxon>
        <taxon>Betaproteobacteria</taxon>
        <taxon>Burkholderiales</taxon>
        <taxon>Sphaerotilaceae</taxon>
        <taxon>Inhella</taxon>
    </lineage>
</organism>
<evidence type="ECO:0000256" key="1">
    <source>
        <dbReference type="SAM" id="Phobius"/>
    </source>
</evidence>
<keyword evidence="3" id="KW-1185">Reference proteome</keyword>
<accession>A0A840S6U7</accession>
<proteinExistence type="predicted"/>
<keyword evidence="1" id="KW-1133">Transmembrane helix</keyword>
<name>A0A840S6U7_9BURK</name>
<sequence>MKSSHPLSIPRERGTTLIEALVALLVMAFGMLAIAGLTGRLRHSGEYAKQRVEAAQILRAENERLRGFVAMSREAATPAGSLVYDELIADTADRTVTGAATTYTIKRSFTPVGSAGVGVRLAVSWTDRQSQSGKPHELVYESDLPATDPRLFATAYVPPEDGSTFRRPQNRHPAIPQAAKSLDNGSSVFKPQPGGTAAWVFNNRTGLITSFCTVSASSPTSSLSLADLASCTTVAGSGAFLLSGHIRFSMLSPPDSESPSSPVLPLGMEVTLTSSVHALAPHCVTDPVSNPAAGVEAVDYYCAVYPRTETVGDKLLYWSGRSRLTGLNLAAGGQRVCRYSSDYDGNGRIGNPEHPLDYSRVSESLAHQNFLVIRFEDSCPSGHGVNLSAGQFSNTVTLAHQP</sequence>
<reference evidence="2 3" key="1">
    <citation type="submission" date="2020-08" db="EMBL/GenBank/DDBJ databases">
        <title>Genomic Encyclopedia of Type Strains, Phase IV (KMG-IV): sequencing the most valuable type-strain genomes for metagenomic binning, comparative biology and taxonomic classification.</title>
        <authorList>
            <person name="Goeker M."/>
        </authorList>
    </citation>
    <scope>NUCLEOTIDE SEQUENCE [LARGE SCALE GENOMIC DNA]</scope>
    <source>
        <strain evidence="2 3">DSM 23958</strain>
    </source>
</reference>
<dbReference type="EMBL" id="JACHHO010000001">
    <property type="protein sequence ID" value="MBB5204189.1"/>
    <property type="molecule type" value="Genomic_DNA"/>
</dbReference>
<dbReference type="AlphaFoldDB" id="A0A840S6U7"/>
<evidence type="ECO:0000313" key="2">
    <source>
        <dbReference type="EMBL" id="MBB5204189.1"/>
    </source>
</evidence>
<dbReference type="RefSeq" id="WP_138856821.1">
    <property type="nucleotide sequence ID" value="NZ_CP040709.1"/>
</dbReference>
<keyword evidence="1" id="KW-0472">Membrane</keyword>
<protein>
    <submittedName>
        <fullName evidence="2">Tfp pilus assembly protein PilV</fullName>
    </submittedName>
</protein>
<evidence type="ECO:0000313" key="3">
    <source>
        <dbReference type="Proteomes" id="UP000554837"/>
    </source>
</evidence>
<comment type="caution">
    <text evidence="2">The sequence shown here is derived from an EMBL/GenBank/DDBJ whole genome shotgun (WGS) entry which is preliminary data.</text>
</comment>
<dbReference type="Proteomes" id="UP000554837">
    <property type="component" value="Unassembled WGS sequence"/>
</dbReference>
<feature type="transmembrane region" description="Helical" evidence="1">
    <location>
        <begin position="20"/>
        <end position="41"/>
    </location>
</feature>
<gene>
    <name evidence="2" type="ORF">HNQ51_001482</name>
</gene>
<keyword evidence="1" id="KW-0812">Transmembrane</keyword>